<evidence type="ECO:0000256" key="1">
    <source>
        <dbReference type="ARBA" id="ARBA00006432"/>
    </source>
</evidence>
<evidence type="ECO:0000313" key="5">
    <source>
        <dbReference type="Proteomes" id="UP000294752"/>
    </source>
</evidence>
<dbReference type="InterPro" id="IPR020845">
    <property type="entry name" value="AMP-binding_CS"/>
</dbReference>
<dbReference type="Gene3D" id="3.30.300.30">
    <property type="match status" value="1"/>
</dbReference>
<sequence>MSLPNFNEQLFQVFHQHVFDSPQACYLHTLDGRWSYTEANNVIYGVSERIKSACSAGTTTIILNFKDQKKLLFAFWACTALQVHVVLMPDHDHNELHYPAEIGGREAVLLLSDYLTSSATLDFDIDGVAESADWQFDGRLAVAVPNIYFFTSGTTGNAKLIKTTYFQLINAMASIAEHAMMPYTYRQQVLISVPLFHSYGISAVIEYTQGGSCLLLPKAKDNIAPLQALLDKKVSTTLTAIEGVPYFYKQLALLLTRVELPKIAHIGFGGDTVAPELLQDLYEALGNSSFSVRYGVTEIPSVIALNFFASTAVPSPLSLGRVVPLYNVLVNDEQAGMDAAHSFGELIIECEVAPKKTIRVATNDIVERIGDSFLFKGRTTYIKHRGYKINPVDIESFINKHDDVRESKVYPHNNTLLADIVTATGALDGIALKAFLGHHLPSYLIPEAFVAVAAIDRTRTGKIKRERIT</sequence>
<evidence type="ECO:0000259" key="3">
    <source>
        <dbReference type="Pfam" id="PF13193"/>
    </source>
</evidence>
<dbReference type="Proteomes" id="UP000294752">
    <property type="component" value="Unassembled WGS sequence"/>
</dbReference>
<proteinExistence type="inferred from homology"/>
<dbReference type="PANTHER" id="PTHR43201:SF8">
    <property type="entry name" value="ACYL-COA SYNTHETASE FAMILY MEMBER 3"/>
    <property type="match status" value="1"/>
</dbReference>
<feature type="domain" description="AMP-dependent synthetase/ligase" evidence="2">
    <location>
        <begin position="147"/>
        <end position="348"/>
    </location>
</feature>
<comment type="caution">
    <text evidence="4">The sequence shown here is derived from an EMBL/GenBank/DDBJ whole genome shotgun (WGS) entry which is preliminary data.</text>
</comment>
<reference evidence="4 5" key="1">
    <citation type="submission" date="2019-03" db="EMBL/GenBank/DDBJ databases">
        <title>Genomic Encyclopedia of Type Strains, Phase III (KMG-III): the genomes of soil and plant-associated and newly described type strains.</title>
        <authorList>
            <person name="Whitman W."/>
        </authorList>
    </citation>
    <scope>NUCLEOTIDE SEQUENCE [LARGE SCALE GENOMIC DNA]</scope>
    <source>
        <strain evidence="4 5">CGMCC 1.12801</strain>
    </source>
</reference>
<keyword evidence="5" id="KW-1185">Reference proteome</keyword>
<comment type="similarity">
    <text evidence="1">Belongs to the ATP-dependent AMP-binding enzyme family.</text>
</comment>
<dbReference type="EMBL" id="SNZV01000004">
    <property type="protein sequence ID" value="TDS13884.1"/>
    <property type="molecule type" value="Genomic_DNA"/>
</dbReference>
<organism evidence="4 5">
    <name type="scientific">Sphingobacterium paludis</name>
    <dbReference type="NCBI Taxonomy" id="1476465"/>
    <lineage>
        <taxon>Bacteria</taxon>
        <taxon>Pseudomonadati</taxon>
        <taxon>Bacteroidota</taxon>
        <taxon>Sphingobacteriia</taxon>
        <taxon>Sphingobacteriales</taxon>
        <taxon>Sphingobacteriaceae</taxon>
        <taxon>Sphingobacterium</taxon>
    </lineage>
</organism>
<dbReference type="SUPFAM" id="SSF56801">
    <property type="entry name" value="Acetyl-CoA synthetase-like"/>
    <property type="match status" value="1"/>
</dbReference>
<feature type="domain" description="AMP-binding enzyme C-terminal" evidence="3">
    <location>
        <begin position="394"/>
        <end position="462"/>
    </location>
</feature>
<dbReference type="GO" id="GO:0006631">
    <property type="term" value="P:fatty acid metabolic process"/>
    <property type="evidence" value="ECO:0007669"/>
    <property type="project" value="TreeGrafter"/>
</dbReference>
<accession>A0A4R7D2S2</accession>
<dbReference type="InterPro" id="IPR000873">
    <property type="entry name" value="AMP-dep_synth/lig_dom"/>
</dbReference>
<keyword evidence="4" id="KW-0436">Ligase</keyword>
<dbReference type="Gene3D" id="3.40.50.12780">
    <property type="entry name" value="N-terminal domain of ligase-like"/>
    <property type="match status" value="1"/>
</dbReference>
<dbReference type="InterPro" id="IPR042099">
    <property type="entry name" value="ANL_N_sf"/>
</dbReference>
<protein>
    <submittedName>
        <fullName evidence="4">Acyl-CoA synthetase (AMP-forming)/AMP-acid ligase II</fullName>
    </submittedName>
</protein>
<name>A0A4R7D2S2_9SPHI</name>
<evidence type="ECO:0000313" key="4">
    <source>
        <dbReference type="EMBL" id="TDS13884.1"/>
    </source>
</evidence>
<dbReference type="PROSITE" id="PS00455">
    <property type="entry name" value="AMP_BINDING"/>
    <property type="match status" value="1"/>
</dbReference>
<dbReference type="InterPro" id="IPR025110">
    <property type="entry name" value="AMP-bd_C"/>
</dbReference>
<evidence type="ECO:0000259" key="2">
    <source>
        <dbReference type="Pfam" id="PF00501"/>
    </source>
</evidence>
<gene>
    <name evidence="4" type="ORF">B0I21_104210</name>
</gene>
<dbReference type="PANTHER" id="PTHR43201">
    <property type="entry name" value="ACYL-COA SYNTHETASE"/>
    <property type="match status" value="1"/>
</dbReference>
<dbReference type="Pfam" id="PF13193">
    <property type="entry name" value="AMP-binding_C"/>
    <property type="match status" value="1"/>
</dbReference>
<dbReference type="OrthoDB" id="9765680at2"/>
<dbReference type="InterPro" id="IPR045851">
    <property type="entry name" value="AMP-bd_C_sf"/>
</dbReference>
<dbReference type="GO" id="GO:0031956">
    <property type="term" value="F:medium-chain fatty acid-CoA ligase activity"/>
    <property type="evidence" value="ECO:0007669"/>
    <property type="project" value="TreeGrafter"/>
</dbReference>
<dbReference type="RefSeq" id="WP_133640185.1">
    <property type="nucleotide sequence ID" value="NZ_SNZV01000004.1"/>
</dbReference>
<dbReference type="AlphaFoldDB" id="A0A4R7D2S2"/>
<dbReference type="Pfam" id="PF00501">
    <property type="entry name" value="AMP-binding"/>
    <property type="match status" value="1"/>
</dbReference>